<feature type="disulfide bond" evidence="3">
    <location>
        <begin position="47"/>
        <end position="62"/>
    </location>
</feature>
<gene>
    <name evidence="6" type="ORF">H6P81_011293</name>
</gene>
<dbReference type="InterPro" id="IPR035995">
    <property type="entry name" value="Bowman-Birk_prot_inh"/>
</dbReference>
<keyword evidence="7" id="KW-1185">Reference proteome</keyword>
<comment type="caution">
    <text evidence="6">The sequence shown here is derived from an EMBL/GenBank/DDBJ whole genome shotgun (WGS) entry which is preliminary data.</text>
</comment>
<keyword evidence="4" id="KW-0732">Signal</keyword>
<dbReference type="CDD" id="cd00023">
    <property type="entry name" value="BBI"/>
    <property type="match status" value="1"/>
</dbReference>
<name>A0AAV7ER45_ARIFI</name>
<dbReference type="EMBL" id="JAINDJ010000004">
    <property type="protein sequence ID" value="KAG9451328.1"/>
    <property type="molecule type" value="Genomic_DNA"/>
</dbReference>
<organism evidence="6 7">
    <name type="scientific">Aristolochia fimbriata</name>
    <name type="common">White veined hardy Dutchman's pipe vine</name>
    <dbReference type="NCBI Taxonomy" id="158543"/>
    <lineage>
        <taxon>Eukaryota</taxon>
        <taxon>Viridiplantae</taxon>
        <taxon>Streptophyta</taxon>
        <taxon>Embryophyta</taxon>
        <taxon>Tracheophyta</taxon>
        <taxon>Spermatophyta</taxon>
        <taxon>Magnoliopsida</taxon>
        <taxon>Magnoliidae</taxon>
        <taxon>Piperales</taxon>
        <taxon>Aristolochiaceae</taxon>
        <taxon>Aristolochia</taxon>
    </lineage>
</organism>
<dbReference type="AlphaFoldDB" id="A0AAV7ER45"/>
<keyword evidence="2 3" id="KW-1015">Disulfide bond</keyword>
<dbReference type="GO" id="GO:0004867">
    <property type="term" value="F:serine-type endopeptidase inhibitor activity"/>
    <property type="evidence" value="ECO:0007669"/>
    <property type="project" value="InterPro"/>
</dbReference>
<feature type="disulfide bond" evidence="3">
    <location>
        <begin position="50"/>
        <end position="95"/>
    </location>
</feature>
<feature type="domain" description="Bowman-Birk serine protease inhibitors family" evidence="5">
    <location>
        <begin position="46"/>
        <end position="99"/>
    </location>
</feature>
<proteinExistence type="predicted"/>
<feature type="chain" id="PRO_5043552143" description="Bowman-Birk serine protease inhibitors family domain-containing protein" evidence="4">
    <location>
        <begin position="22"/>
        <end position="99"/>
    </location>
</feature>
<evidence type="ECO:0000259" key="5">
    <source>
        <dbReference type="SMART" id="SM00269"/>
    </source>
</evidence>
<feature type="disulfide bond" evidence="3">
    <location>
        <begin position="69"/>
        <end position="76"/>
    </location>
</feature>
<feature type="disulfide bond" evidence="3">
    <location>
        <begin position="46"/>
        <end position="99"/>
    </location>
</feature>
<feature type="disulfide bond" evidence="3">
    <location>
        <begin position="73"/>
        <end position="88"/>
    </location>
</feature>
<reference evidence="6 7" key="1">
    <citation type="submission" date="2021-07" db="EMBL/GenBank/DDBJ databases">
        <title>The Aristolochia fimbriata genome: insights into angiosperm evolution, floral development and chemical biosynthesis.</title>
        <authorList>
            <person name="Jiao Y."/>
        </authorList>
    </citation>
    <scope>NUCLEOTIDE SEQUENCE [LARGE SCALE GENOMIC DNA]</scope>
    <source>
        <strain evidence="6">IBCAS-2021</strain>
        <tissue evidence="6">Leaf</tissue>
    </source>
</reference>
<dbReference type="SMART" id="SM00269">
    <property type="entry name" value="BowB"/>
    <property type="match status" value="1"/>
</dbReference>
<accession>A0AAV7ER45</accession>
<evidence type="ECO:0000256" key="1">
    <source>
        <dbReference type="ARBA" id="ARBA00022690"/>
    </source>
</evidence>
<dbReference type="GO" id="GO:0005576">
    <property type="term" value="C:extracellular region"/>
    <property type="evidence" value="ECO:0007669"/>
    <property type="project" value="InterPro"/>
</dbReference>
<feature type="disulfide bond" evidence="3">
    <location>
        <begin position="52"/>
        <end position="60"/>
    </location>
</feature>
<dbReference type="Gene3D" id="2.10.69.10">
    <property type="entry name" value="Cysteine Protease (Bromelain) Inhibitor, subunit H"/>
    <property type="match status" value="1"/>
</dbReference>
<feature type="signal peptide" evidence="4">
    <location>
        <begin position="1"/>
        <end position="21"/>
    </location>
</feature>
<sequence>MKYTLFIILIEVLAMVASTSGQYQEAVLVPQGAAAGVSVSGKGKYCCDKCNCDTSQPPKCKCLDIKTYCFDTCKLCPCSKSIIQRCTCADVIEKCPPPC</sequence>
<evidence type="ECO:0000256" key="2">
    <source>
        <dbReference type="ARBA" id="ARBA00023157"/>
    </source>
</evidence>
<evidence type="ECO:0000256" key="3">
    <source>
        <dbReference type="PIRSR" id="PIRSR600877-51"/>
    </source>
</evidence>
<protein>
    <recommendedName>
        <fullName evidence="5">Bowman-Birk serine protease inhibitors family domain-containing protein</fullName>
    </recommendedName>
</protein>
<evidence type="ECO:0000256" key="4">
    <source>
        <dbReference type="SAM" id="SignalP"/>
    </source>
</evidence>
<evidence type="ECO:0000313" key="6">
    <source>
        <dbReference type="EMBL" id="KAG9451328.1"/>
    </source>
</evidence>
<dbReference type="Proteomes" id="UP000825729">
    <property type="component" value="Unassembled WGS sequence"/>
</dbReference>
<dbReference type="InterPro" id="IPR000877">
    <property type="entry name" value="Prot_inh_BBI"/>
</dbReference>
<dbReference type="SUPFAM" id="SSF57247">
    <property type="entry name" value="Bowman-Birk inhibitor, BBI"/>
    <property type="match status" value="1"/>
</dbReference>
<keyword evidence="1" id="KW-0646">Protease inhibitor</keyword>
<evidence type="ECO:0000313" key="7">
    <source>
        <dbReference type="Proteomes" id="UP000825729"/>
    </source>
</evidence>
<feature type="disulfide bond" evidence="3">
    <location>
        <begin position="78"/>
        <end position="86"/>
    </location>
</feature>